<sequence>MACESIPKQTIPAFVAICVLEALREDRDFSHEPVSVLYKVAECAFKKINDGIDNVRDPFYFAVYAQVCKLVHVDQHVTEPRRAQMAELLFEMMQRDQNILREDRYALNKIIDDHATKGAHFKVTSENAQSMQVQEYTHFIDATALQLKYLVQCSTELTFESEISGSRALHVDLCFVFFKTALCFLPSHVKASWCKWNLNIKSDVLCKISEWIGDDEDAGYEILRMAFRRIDEHARLTGINSASEERDSHRAWMVKNLFTLIGETADDTEFARTAFAQRHVMALLVRYASEWSDQQLVSTEVARLMQSSNMVPTEKVSEFDPRARTRGASIFANFCRFVKKLTSTTSLAESDCFRKATDHEIETAFNKMYDQLVRLIRTPVTGQIGNKTAIHGGAERHVDMMRSCWLDQTTFEGGSALHFAILSDMIEFVTVVSDVAFHVSALSSLTRYHTEMALARTYSTEGDAKASKSVTPLLIHLASKKRRRTDERSIHRGEDSGIAVYQEEGGTKLRKPR</sequence>
<keyword evidence="3" id="KW-1185">Reference proteome</keyword>
<evidence type="ECO:0000256" key="1">
    <source>
        <dbReference type="SAM" id="MobiDB-lite"/>
    </source>
</evidence>
<evidence type="ECO:0000313" key="3">
    <source>
        <dbReference type="Proteomes" id="UP001190700"/>
    </source>
</evidence>
<organism evidence="2 3">
    <name type="scientific">Cymbomonas tetramitiformis</name>
    <dbReference type="NCBI Taxonomy" id="36881"/>
    <lineage>
        <taxon>Eukaryota</taxon>
        <taxon>Viridiplantae</taxon>
        <taxon>Chlorophyta</taxon>
        <taxon>Pyramimonadophyceae</taxon>
        <taxon>Pyramimonadales</taxon>
        <taxon>Pyramimonadaceae</taxon>
        <taxon>Cymbomonas</taxon>
    </lineage>
</organism>
<dbReference type="AlphaFoldDB" id="A0AAE0F8S6"/>
<name>A0AAE0F8S6_9CHLO</name>
<comment type="caution">
    <text evidence="2">The sequence shown here is derived from an EMBL/GenBank/DDBJ whole genome shotgun (WGS) entry which is preliminary data.</text>
</comment>
<evidence type="ECO:0000313" key="2">
    <source>
        <dbReference type="EMBL" id="KAK3255187.1"/>
    </source>
</evidence>
<protein>
    <submittedName>
        <fullName evidence="2">Uncharacterized protein</fullName>
    </submittedName>
</protein>
<dbReference type="Proteomes" id="UP001190700">
    <property type="component" value="Unassembled WGS sequence"/>
</dbReference>
<proteinExistence type="predicted"/>
<feature type="region of interest" description="Disordered" evidence="1">
    <location>
        <begin position="484"/>
        <end position="513"/>
    </location>
</feature>
<gene>
    <name evidence="2" type="ORF">CYMTET_35660</name>
</gene>
<feature type="compositionally biased region" description="Basic and acidic residues" evidence="1">
    <location>
        <begin position="484"/>
        <end position="495"/>
    </location>
</feature>
<reference evidence="2 3" key="1">
    <citation type="journal article" date="2015" name="Genome Biol. Evol.">
        <title>Comparative Genomics of a Bacterivorous Green Alga Reveals Evolutionary Causalities and Consequences of Phago-Mixotrophic Mode of Nutrition.</title>
        <authorList>
            <person name="Burns J.A."/>
            <person name="Paasch A."/>
            <person name="Narechania A."/>
            <person name="Kim E."/>
        </authorList>
    </citation>
    <scope>NUCLEOTIDE SEQUENCE [LARGE SCALE GENOMIC DNA]</scope>
    <source>
        <strain evidence="2 3">PLY_AMNH</strain>
    </source>
</reference>
<dbReference type="EMBL" id="LGRX02022860">
    <property type="protein sequence ID" value="KAK3255187.1"/>
    <property type="molecule type" value="Genomic_DNA"/>
</dbReference>
<accession>A0AAE0F8S6</accession>